<gene>
    <name evidence="1" type="ORF">J4215_06150</name>
</gene>
<protein>
    <submittedName>
        <fullName evidence="1">Uncharacterized protein</fullName>
    </submittedName>
</protein>
<dbReference type="EMBL" id="JAGVWC010000012">
    <property type="protein sequence ID" value="MBS3062138.1"/>
    <property type="molecule type" value="Genomic_DNA"/>
</dbReference>
<reference evidence="1" key="1">
    <citation type="submission" date="2021-03" db="EMBL/GenBank/DDBJ databases">
        <authorList>
            <person name="Jaffe A."/>
        </authorList>
    </citation>
    <scope>NUCLEOTIDE SEQUENCE</scope>
    <source>
        <strain evidence="1">RIFCSPLOWO2_01_FULL_AR10_48_17</strain>
    </source>
</reference>
<name>A0A8T4L477_9ARCH</name>
<proteinExistence type="predicted"/>
<organism evidence="1 2">
    <name type="scientific">Candidatus Iainarchaeum sp</name>
    <dbReference type="NCBI Taxonomy" id="3101447"/>
    <lineage>
        <taxon>Archaea</taxon>
        <taxon>Candidatus Iainarchaeota</taxon>
        <taxon>Candidatus Iainarchaeia</taxon>
        <taxon>Candidatus Iainarchaeales</taxon>
        <taxon>Candidatus Iainarchaeaceae</taxon>
        <taxon>Candidatus Iainarchaeum</taxon>
    </lineage>
</organism>
<comment type="caution">
    <text evidence="1">The sequence shown here is derived from an EMBL/GenBank/DDBJ whole genome shotgun (WGS) entry which is preliminary data.</text>
</comment>
<sequence length="46" mass="5381">MKTKEPSIQELLAFDPRLEPKTKKKMQSKPIKEIGMQQLQHIFQAS</sequence>
<evidence type="ECO:0000313" key="1">
    <source>
        <dbReference type="EMBL" id="MBS3062138.1"/>
    </source>
</evidence>
<evidence type="ECO:0000313" key="2">
    <source>
        <dbReference type="Proteomes" id="UP000675968"/>
    </source>
</evidence>
<dbReference type="Proteomes" id="UP000675968">
    <property type="component" value="Unassembled WGS sequence"/>
</dbReference>
<reference evidence="1" key="2">
    <citation type="submission" date="2021-05" db="EMBL/GenBank/DDBJ databases">
        <title>Protein family content uncovers lineage relationships and bacterial pathway maintenance mechanisms in DPANN archaea.</title>
        <authorList>
            <person name="Castelle C.J."/>
            <person name="Meheust R."/>
            <person name="Jaffe A.L."/>
            <person name="Seitz K."/>
            <person name="Gong X."/>
            <person name="Baker B.J."/>
            <person name="Banfield J.F."/>
        </authorList>
    </citation>
    <scope>NUCLEOTIDE SEQUENCE</scope>
    <source>
        <strain evidence="1">RIFCSPLOWO2_01_FULL_AR10_48_17</strain>
    </source>
</reference>
<dbReference type="AlphaFoldDB" id="A0A8T4L477"/>
<accession>A0A8T4L477</accession>